<dbReference type="InterPro" id="IPR017972">
    <property type="entry name" value="Cyt_P450_CS"/>
</dbReference>
<keyword evidence="2" id="KW-0503">Monooxygenase</keyword>
<evidence type="ECO:0000313" key="3">
    <source>
        <dbReference type="EMBL" id="RKT74756.1"/>
    </source>
</evidence>
<dbReference type="PRINTS" id="PR00359">
    <property type="entry name" value="BP450"/>
</dbReference>
<keyword evidence="2" id="KW-0560">Oxidoreductase</keyword>
<reference evidence="3 4" key="1">
    <citation type="submission" date="2018-10" db="EMBL/GenBank/DDBJ databases">
        <title>Sequencing the genomes of 1000 actinobacteria strains.</title>
        <authorList>
            <person name="Klenk H.-P."/>
        </authorList>
    </citation>
    <scope>NUCLEOTIDE SEQUENCE [LARGE SCALE GENOMIC DNA]</scope>
    <source>
        <strain evidence="3 4">DSM 43911</strain>
    </source>
</reference>
<dbReference type="GO" id="GO:0020037">
    <property type="term" value="F:heme binding"/>
    <property type="evidence" value="ECO:0007669"/>
    <property type="project" value="InterPro"/>
</dbReference>
<dbReference type="Gene3D" id="1.10.630.10">
    <property type="entry name" value="Cytochrome P450"/>
    <property type="match status" value="1"/>
</dbReference>
<comment type="similarity">
    <text evidence="1 2">Belongs to the cytochrome P450 family.</text>
</comment>
<dbReference type="OrthoDB" id="9801155at2"/>
<sequence length="394" mass="43098">MSPQPDVPAYRPDIYSSQAVLDPYPHYANLRALGPVVWLPKHEVYALPRYAECKAVLLDDKTFISGDGVGLNPVTNRLSRGTTLNSDGEDHARRRALVAHRLTPRALRSMRDVVEQQAARVVEAAVARRVVDGVDVAAALPSAVVPDLVGWPRQGRENLLRWGAATFDALGPLNGQAVKAVPGSLGMMRFARSVVRQRSVLPDSMGDDLLRAADQGELDHAECTALMIDYLVPSLDTTLSAIASALHLFATHPAQWRLLREEPDLIPNAVNEIVRFESPLRAFSRKVVRDTEVAGAELPAGSRVLVLYASANRDALEWEDPDTFDVRRDAARQLGFGHGTHGCAGQGLARLETQAVLRALVARVERIVPAGDPVWARNNVIHRLERLPLELVPA</sequence>
<evidence type="ECO:0000256" key="2">
    <source>
        <dbReference type="RuleBase" id="RU000461"/>
    </source>
</evidence>
<dbReference type="GO" id="GO:0016705">
    <property type="term" value="F:oxidoreductase activity, acting on paired donors, with incorporation or reduction of molecular oxygen"/>
    <property type="evidence" value="ECO:0007669"/>
    <property type="project" value="InterPro"/>
</dbReference>
<keyword evidence="2" id="KW-0479">Metal-binding</keyword>
<proteinExistence type="inferred from homology"/>
<dbReference type="SUPFAM" id="SSF48264">
    <property type="entry name" value="Cytochrome P450"/>
    <property type="match status" value="1"/>
</dbReference>
<dbReference type="InterPro" id="IPR002397">
    <property type="entry name" value="Cyt_P450_B"/>
</dbReference>
<keyword evidence="2" id="KW-0408">Iron</keyword>
<name>A0A495XPF9_9PSEU</name>
<evidence type="ECO:0000313" key="4">
    <source>
        <dbReference type="Proteomes" id="UP000272729"/>
    </source>
</evidence>
<dbReference type="Pfam" id="PF00067">
    <property type="entry name" value="p450"/>
    <property type="match status" value="1"/>
</dbReference>
<evidence type="ECO:0000256" key="1">
    <source>
        <dbReference type="ARBA" id="ARBA00010617"/>
    </source>
</evidence>
<dbReference type="GO" id="GO:0004497">
    <property type="term" value="F:monooxygenase activity"/>
    <property type="evidence" value="ECO:0007669"/>
    <property type="project" value="UniProtKB-KW"/>
</dbReference>
<dbReference type="GO" id="GO:0005506">
    <property type="term" value="F:iron ion binding"/>
    <property type="evidence" value="ECO:0007669"/>
    <property type="project" value="InterPro"/>
</dbReference>
<dbReference type="PROSITE" id="PS00086">
    <property type="entry name" value="CYTOCHROME_P450"/>
    <property type="match status" value="1"/>
</dbReference>
<organism evidence="3 4">
    <name type="scientific">Saccharothrix variisporea</name>
    <dbReference type="NCBI Taxonomy" id="543527"/>
    <lineage>
        <taxon>Bacteria</taxon>
        <taxon>Bacillati</taxon>
        <taxon>Actinomycetota</taxon>
        <taxon>Actinomycetes</taxon>
        <taxon>Pseudonocardiales</taxon>
        <taxon>Pseudonocardiaceae</taxon>
        <taxon>Saccharothrix</taxon>
    </lineage>
</organism>
<dbReference type="PANTHER" id="PTHR46696">
    <property type="entry name" value="P450, PUTATIVE (EUROFUNG)-RELATED"/>
    <property type="match status" value="1"/>
</dbReference>
<accession>A0A495XPF9</accession>
<keyword evidence="4" id="KW-1185">Reference proteome</keyword>
<dbReference type="RefSeq" id="WP_121229781.1">
    <property type="nucleotide sequence ID" value="NZ_JBIUBA010000006.1"/>
</dbReference>
<protein>
    <submittedName>
        <fullName evidence="3">Cytochrome P450</fullName>
    </submittedName>
</protein>
<dbReference type="InterPro" id="IPR001128">
    <property type="entry name" value="Cyt_P450"/>
</dbReference>
<comment type="caution">
    <text evidence="3">The sequence shown here is derived from an EMBL/GenBank/DDBJ whole genome shotgun (WGS) entry which is preliminary data.</text>
</comment>
<gene>
    <name evidence="3" type="ORF">DFJ66_8126</name>
</gene>
<dbReference type="Proteomes" id="UP000272729">
    <property type="component" value="Unassembled WGS sequence"/>
</dbReference>
<dbReference type="EMBL" id="RBXR01000001">
    <property type="protein sequence ID" value="RKT74756.1"/>
    <property type="molecule type" value="Genomic_DNA"/>
</dbReference>
<dbReference type="InterPro" id="IPR036396">
    <property type="entry name" value="Cyt_P450_sf"/>
</dbReference>
<dbReference type="PANTHER" id="PTHR46696:SF1">
    <property type="entry name" value="CYTOCHROME P450 YJIB-RELATED"/>
    <property type="match status" value="1"/>
</dbReference>
<dbReference type="AlphaFoldDB" id="A0A495XPF9"/>
<keyword evidence="2" id="KW-0349">Heme</keyword>